<dbReference type="GO" id="GO:0030163">
    <property type="term" value="P:protein catabolic process"/>
    <property type="evidence" value="ECO:0007669"/>
    <property type="project" value="InterPro"/>
</dbReference>
<organism evidence="3 4">
    <name type="scientific">Periweissella fabalis</name>
    <dbReference type="NCBI Taxonomy" id="1070421"/>
    <lineage>
        <taxon>Bacteria</taxon>
        <taxon>Bacillati</taxon>
        <taxon>Bacillota</taxon>
        <taxon>Bacilli</taxon>
        <taxon>Lactobacillales</taxon>
        <taxon>Lactobacillaceae</taxon>
        <taxon>Periweissella</taxon>
    </lineage>
</organism>
<dbReference type="GO" id="GO:0005524">
    <property type="term" value="F:ATP binding"/>
    <property type="evidence" value="ECO:0007669"/>
    <property type="project" value="InterPro"/>
</dbReference>
<reference evidence="3 4" key="1">
    <citation type="submission" date="2020-04" db="EMBL/GenBank/DDBJ databases">
        <title>MicrobeNet Type strains.</title>
        <authorList>
            <person name="Nicholson A.C."/>
        </authorList>
    </citation>
    <scope>NUCLEOTIDE SEQUENCE [LARGE SCALE GENOMIC DNA]</scope>
    <source>
        <strain evidence="3 4">CCUG 61472</strain>
    </source>
</reference>
<gene>
    <name evidence="3" type="ORF">HF964_07370</name>
</gene>
<dbReference type="InterPro" id="IPR014721">
    <property type="entry name" value="Ribsml_uS5_D2-typ_fold_subgr"/>
</dbReference>
<sequence length="345" mass="37112">MKNKQKIIKWGLPFIVVVILLIGFFWPVNSYIETPGGASDLKPFVSIANHPDKAKGKYMITYVQLAQATPFKLLASHFDPHASIDKAQDVTGGVSSETYNQVQRFYMQNAISEAVAVAFRAADKPVTSKYIGIFITDINPKSHFSKALKVGDTVTKIDGYHFDNAKGYQAYLATKKPNDTVTVTYIRNKVTKTVTQKLMDIGGRAGLGIILADNVKVSTTPTVKVDPGSIGGPSGGLMFSLQIYDQLTGKNIRAGRNIAGTGTIALDGSVGEIGGIDKKIIAAKNAGATIFFAPYIAPTKINKLIDGGATNYQVAVATAKKYAPNLKVVPVATFKDAVKYLEETK</sequence>
<dbReference type="PANTHER" id="PTHR10046">
    <property type="entry name" value="ATP DEPENDENT LON PROTEASE FAMILY MEMBER"/>
    <property type="match status" value="1"/>
</dbReference>
<dbReference type="NCBIfam" id="NF041438">
    <property type="entry name" value="SepM_fam_S16"/>
    <property type="match status" value="1"/>
</dbReference>
<evidence type="ECO:0000259" key="2">
    <source>
        <dbReference type="PROSITE" id="PS50106"/>
    </source>
</evidence>
<evidence type="ECO:0000313" key="4">
    <source>
        <dbReference type="Proteomes" id="UP000549765"/>
    </source>
</evidence>
<dbReference type="RefSeq" id="WP_168722405.1">
    <property type="nucleotide sequence ID" value="NZ_JAAXPN010000008.1"/>
</dbReference>
<keyword evidence="4" id="KW-1185">Reference proteome</keyword>
<keyword evidence="1" id="KW-0812">Transmembrane</keyword>
<protein>
    <submittedName>
        <fullName evidence="3">PDZ domain-containing protein</fullName>
    </submittedName>
</protein>
<dbReference type="EMBL" id="JAAXPN010000008">
    <property type="protein sequence ID" value="NKZ24610.1"/>
    <property type="molecule type" value="Genomic_DNA"/>
</dbReference>
<dbReference type="SMART" id="SM00228">
    <property type="entry name" value="PDZ"/>
    <property type="match status" value="1"/>
</dbReference>
<dbReference type="InterPro" id="IPR001478">
    <property type="entry name" value="PDZ"/>
</dbReference>
<name>A0A7X6N5Z6_9LACO</name>
<feature type="transmembrane region" description="Helical" evidence="1">
    <location>
        <begin position="7"/>
        <end position="26"/>
    </location>
</feature>
<dbReference type="Gene3D" id="3.30.230.10">
    <property type="match status" value="1"/>
</dbReference>
<dbReference type="Proteomes" id="UP000549765">
    <property type="component" value="Unassembled WGS sequence"/>
</dbReference>
<dbReference type="GO" id="GO:0004252">
    <property type="term" value="F:serine-type endopeptidase activity"/>
    <property type="evidence" value="ECO:0007669"/>
    <property type="project" value="InterPro"/>
</dbReference>
<dbReference type="GO" id="GO:0004176">
    <property type="term" value="F:ATP-dependent peptidase activity"/>
    <property type="evidence" value="ECO:0007669"/>
    <property type="project" value="InterPro"/>
</dbReference>
<evidence type="ECO:0000256" key="1">
    <source>
        <dbReference type="SAM" id="Phobius"/>
    </source>
</evidence>
<keyword evidence="1" id="KW-0472">Membrane</keyword>
<dbReference type="AlphaFoldDB" id="A0A7X6N5Z6"/>
<dbReference type="InterPro" id="IPR027065">
    <property type="entry name" value="Lon_Prtase"/>
</dbReference>
<evidence type="ECO:0000313" key="3">
    <source>
        <dbReference type="EMBL" id="NKZ24610.1"/>
    </source>
</evidence>
<dbReference type="InterPro" id="IPR036034">
    <property type="entry name" value="PDZ_sf"/>
</dbReference>
<dbReference type="SUPFAM" id="SSF50156">
    <property type="entry name" value="PDZ domain-like"/>
    <property type="match status" value="1"/>
</dbReference>
<dbReference type="Pfam" id="PF05362">
    <property type="entry name" value="Lon_C"/>
    <property type="match status" value="1"/>
</dbReference>
<feature type="domain" description="PDZ" evidence="2">
    <location>
        <begin position="132"/>
        <end position="189"/>
    </location>
</feature>
<dbReference type="InterPro" id="IPR008269">
    <property type="entry name" value="Lon_proteolytic"/>
</dbReference>
<accession>A0A7X6N5Z6</accession>
<dbReference type="PROSITE" id="PS50106">
    <property type="entry name" value="PDZ"/>
    <property type="match status" value="1"/>
</dbReference>
<dbReference type="InterPro" id="IPR020568">
    <property type="entry name" value="Ribosomal_Su5_D2-typ_SF"/>
</dbReference>
<dbReference type="SUPFAM" id="SSF54211">
    <property type="entry name" value="Ribosomal protein S5 domain 2-like"/>
    <property type="match status" value="1"/>
</dbReference>
<comment type="caution">
    <text evidence="3">The sequence shown here is derived from an EMBL/GenBank/DDBJ whole genome shotgun (WGS) entry which is preliminary data.</text>
</comment>
<dbReference type="Pfam" id="PF13180">
    <property type="entry name" value="PDZ_2"/>
    <property type="match status" value="1"/>
</dbReference>
<dbReference type="GO" id="GO:0006508">
    <property type="term" value="P:proteolysis"/>
    <property type="evidence" value="ECO:0007669"/>
    <property type="project" value="InterPro"/>
</dbReference>
<proteinExistence type="predicted"/>
<keyword evidence="1" id="KW-1133">Transmembrane helix</keyword>